<dbReference type="GO" id="GO:0003700">
    <property type="term" value="F:DNA-binding transcription factor activity"/>
    <property type="evidence" value="ECO:0007669"/>
    <property type="project" value="InterPro"/>
</dbReference>
<evidence type="ECO:0000256" key="3">
    <source>
        <dbReference type="ARBA" id="ARBA00023163"/>
    </source>
</evidence>
<keyword evidence="8" id="KW-1185">Reference proteome</keyword>
<dbReference type="EMBL" id="JACJMO010000011">
    <property type="protein sequence ID" value="MBM6857703.1"/>
    <property type="molecule type" value="Genomic_DNA"/>
</dbReference>
<dbReference type="PANTHER" id="PTHR43280">
    <property type="entry name" value="ARAC-FAMILY TRANSCRIPTIONAL REGULATOR"/>
    <property type="match status" value="1"/>
</dbReference>
<keyword evidence="2" id="KW-0238">DNA-binding</keyword>
<dbReference type="SUPFAM" id="SSF46689">
    <property type="entry name" value="Homeodomain-like"/>
    <property type="match status" value="1"/>
</dbReference>
<feature type="domain" description="HTH araC/xylS-type" evidence="6">
    <location>
        <begin position="384"/>
        <end position="492"/>
    </location>
</feature>
<comment type="caution">
    <text evidence="7">The sequence shown here is derived from an EMBL/GenBank/DDBJ whole genome shotgun (WGS) entry which is preliminary data.</text>
</comment>
<dbReference type="InterPro" id="IPR018060">
    <property type="entry name" value="HTH_AraC"/>
</dbReference>
<sequence length="497" mass="56418">MFRSAPLSRCEAMGDKPGFLRAADGLIAYYQAQADDSLLYSTWARRADRLLVWGDYVDAVLSLRGMADYARRHNHPFGLVNADFYFGQCYLSNGQDSVAARHYRQALDGAIRYGSPGLAARSGFNLVNILQGWGRFDEALALSDSLPAFIRQWEVMKGIAVNPVLRVQNAMYRLKVLISRADLPAATAWRDTMLLYNKMYADPSQQEELQYTLARYERLAGNNAEAGRILRLLADYSRSRGNQARMARYYRSLADVLHAERRYAEAADCYRLYAEAADSAQVATSNAQLNRLSRLYRLDELEQEKRVALAEQSRARTLAGSALIVAVLLLALCVLLVVHHRRLRQKNRELVARIRSQEEAEQRAEEAARRAEAEQPADELSREMQLFRRLQALLADEEVLCRPRLGRDELADLLGTNRTYVADAVAACTEQHWSVSQYVAAVRVRRARYLIDNHPELSLGEIGHACGFQSQSSFIRCYRDHYGITPGEYRKFSSSRQ</sequence>
<dbReference type="Proteomes" id="UP000698924">
    <property type="component" value="Unassembled WGS sequence"/>
</dbReference>
<dbReference type="SUPFAM" id="SSF48452">
    <property type="entry name" value="TPR-like"/>
    <property type="match status" value="1"/>
</dbReference>
<dbReference type="PANTHER" id="PTHR43280:SF2">
    <property type="entry name" value="HTH-TYPE TRANSCRIPTIONAL REGULATOR EXSA"/>
    <property type="match status" value="1"/>
</dbReference>
<dbReference type="InterPro" id="IPR011990">
    <property type="entry name" value="TPR-like_helical_dom_sf"/>
</dbReference>
<keyword evidence="3" id="KW-0804">Transcription</keyword>
<name>A0AA41D8E0_9BACT</name>
<dbReference type="SMART" id="SM00342">
    <property type="entry name" value="HTH_ARAC"/>
    <property type="match status" value="1"/>
</dbReference>
<evidence type="ECO:0000256" key="1">
    <source>
        <dbReference type="ARBA" id="ARBA00023015"/>
    </source>
</evidence>
<evidence type="ECO:0000313" key="8">
    <source>
        <dbReference type="Proteomes" id="UP000698924"/>
    </source>
</evidence>
<keyword evidence="5" id="KW-0812">Transmembrane</keyword>
<keyword evidence="5" id="KW-0472">Membrane</keyword>
<dbReference type="Pfam" id="PF12833">
    <property type="entry name" value="HTH_18"/>
    <property type="match status" value="1"/>
</dbReference>
<dbReference type="InterPro" id="IPR009057">
    <property type="entry name" value="Homeodomain-like_sf"/>
</dbReference>
<dbReference type="Gene3D" id="1.25.40.10">
    <property type="entry name" value="Tetratricopeptide repeat domain"/>
    <property type="match status" value="1"/>
</dbReference>
<dbReference type="InterPro" id="IPR020449">
    <property type="entry name" value="Tscrpt_reg_AraC-type_HTH"/>
</dbReference>
<dbReference type="PROSITE" id="PS00041">
    <property type="entry name" value="HTH_ARAC_FAMILY_1"/>
    <property type="match status" value="1"/>
</dbReference>
<accession>A0AA41D8E0</accession>
<keyword evidence="1" id="KW-0805">Transcription regulation</keyword>
<dbReference type="AlphaFoldDB" id="A0AA41D8E0"/>
<protein>
    <submittedName>
        <fullName evidence="7">Helix-turn-helix domain-containing protein</fullName>
    </submittedName>
</protein>
<keyword evidence="4" id="KW-0175">Coiled coil</keyword>
<reference evidence="7 8" key="1">
    <citation type="journal article" date="2021" name="Sci. Rep.">
        <title>The distribution of antibiotic resistance genes in chicken gut microbiota commensals.</title>
        <authorList>
            <person name="Juricova H."/>
            <person name="Matiasovicova J."/>
            <person name="Kubasova T."/>
            <person name="Cejkova D."/>
            <person name="Rychlik I."/>
        </authorList>
    </citation>
    <scope>NUCLEOTIDE SEQUENCE [LARGE SCALE GENOMIC DNA]</scope>
    <source>
        <strain evidence="7 8">An421</strain>
    </source>
</reference>
<dbReference type="PRINTS" id="PR00032">
    <property type="entry name" value="HTHARAC"/>
</dbReference>
<evidence type="ECO:0000313" key="7">
    <source>
        <dbReference type="EMBL" id="MBM6857703.1"/>
    </source>
</evidence>
<dbReference type="PROSITE" id="PS01124">
    <property type="entry name" value="HTH_ARAC_FAMILY_2"/>
    <property type="match status" value="1"/>
</dbReference>
<evidence type="ECO:0000256" key="5">
    <source>
        <dbReference type="SAM" id="Phobius"/>
    </source>
</evidence>
<dbReference type="Gene3D" id="1.10.10.60">
    <property type="entry name" value="Homeodomain-like"/>
    <property type="match status" value="1"/>
</dbReference>
<keyword evidence="5" id="KW-1133">Transmembrane helix</keyword>
<gene>
    <name evidence="7" type="ORF">H6D15_08850</name>
</gene>
<proteinExistence type="predicted"/>
<evidence type="ECO:0000256" key="2">
    <source>
        <dbReference type="ARBA" id="ARBA00023125"/>
    </source>
</evidence>
<organism evidence="7 8">
    <name type="scientific">Caecibacteroides pullorum</name>
    <dbReference type="NCBI Taxonomy" id="2725562"/>
    <lineage>
        <taxon>Bacteria</taxon>
        <taxon>Pseudomonadati</taxon>
        <taxon>Bacteroidota</taxon>
        <taxon>Bacteroidia</taxon>
        <taxon>Bacteroidales</taxon>
        <taxon>Bacteroidaceae</taxon>
        <taxon>Caecibacteroides</taxon>
    </lineage>
</organism>
<dbReference type="InterPro" id="IPR018062">
    <property type="entry name" value="HTH_AraC-typ_CS"/>
</dbReference>
<evidence type="ECO:0000259" key="6">
    <source>
        <dbReference type="PROSITE" id="PS01124"/>
    </source>
</evidence>
<feature type="transmembrane region" description="Helical" evidence="5">
    <location>
        <begin position="318"/>
        <end position="338"/>
    </location>
</feature>
<evidence type="ECO:0000256" key="4">
    <source>
        <dbReference type="SAM" id="Coils"/>
    </source>
</evidence>
<feature type="coiled-coil region" evidence="4">
    <location>
        <begin position="298"/>
        <end position="374"/>
    </location>
</feature>
<dbReference type="RefSeq" id="WP_204971855.1">
    <property type="nucleotide sequence ID" value="NZ_JAAZTS010000012.1"/>
</dbReference>
<dbReference type="GO" id="GO:0043565">
    <property type="term" value="F:sequence-specific DNA binding"/>
    <property type="evidence" value="ECO:0007669"/>
    <property type="project" value="InterPro"/>
</dbReference>